<dbReference type="Gene3D" id="3.90.190.10">
    <property type="entry name" value="Protein tyrosine phosphatase superfamily"/>
    <property type="match status" value="1"/>
</dbReference>
<dbReference type="GO" id="GO:0016740">
    <property type="term" value="F:transferase activity"/>
    <property type="evidence" value="ECO:0007669"/>
    <property type="project" value="UniProtKB-KW"/>
</dbReference>
<keyword evidence="2" id="KW-0808">Transferase</keyword>
<protein>
    <submittedName>
        <fullName evidence="2">Sulfur transferase domain-containing protein</fullName>
    </submittedName>
</protein>
<proteinExistence type="predicted"/>
<name>A0AAE4FVP1_9CYAN</name>
<keyword evidence="3" id="KW-1185">Reference proteome</keyword>
<dbReference type="AlphaFoldDB" id="A0AAE4FVP1"/>
<evidence type="ECO:0000313" key="2">
    <source>
        <dbReference type="EMBL" id="MDS3862142.1"/>
    </source>
</evidence>
<dbReference type="InterPro" id="IPR005939">
    <property type="entry name" value="BLH_phosphatase-like"/>
</dbReference>
<dbReference type="InterPro" id="IPR029021">
    <property type="entry name" value="Prot-tyrosine_phosphatase-like"/>
</dbReference>
<dbReference type="Pfam" id="PF04273">
    <property type="entry name" value="BLH_phosphatase"/>
    <property type="match status" value="1"/>
</dbReference>
<comment type="caution">
    <text evidence="2">The sequence shown here is derived from an EMBL/GenBank/DDBJ whole genome shotgun (WGS) entry which is preliminary data.</text>
</comment>
<dbReference type="GO" id="GO:0016787">
    <property type="term" value="F:hydrolase activity"/>
    <property type="evidence" value="ECO:0007669"/>
    <property type="project" value="InterPro"/>
</dbReference>
<organism evidence="2 3">
    <name type="scientific">Pseudocalidococcus azoricus BACA0444</name>
    <dbReference type="NCBI Taxonomy" id="2918990"/>
    <lineage>
        <taxon>Bacteria</taxon>
        <taxon>Bacillati</taxon>
        <taxon>Cyanobacteriota</taxon>
        <taxon>Cyanophyceae</taxon>
        <taxon>Acaryochloridales</taxon>
        <taxon>Thermosynechococcaceae</taxon>
        <taxon>Pseudocalidococcus</taxon>
        <taxon>Pseudocalidococcus azoricus</taxon>
    </lineage>
</organism>
<dbReference type="SUPFAM" id="SSF52799">
    <property type="entry name" value="(Phosphotyrosine protein) phosphatases II"/>
    <property type="match status" value="1"/>
</dbReference>
<accession>A0AAE4FVP1</accession>
<reference evidence="3" key="1">
    <citation type="submission" date="2023-07" db="EMBL/GenBank/DDBJ databases">
        <authorList>
            <person name="Luz R."/>
            <person name="Cordeiro R."/>
            <person name="Fonseca A."/>
            <person name="Goncalves V."/>
        </authorList>
    </citation>
    <scope>NUCLEOTIDE SEQUENCE [LARGE SCALE GENOMIC DNA]</scope>
    <source>
        <strain evidence="3">BACA0444</strain>
    </source>
</reference>
<evidence type="ECO:0000313" key="3">
    <source>
        <dbReference type="Proteomes" id="UP001268256"/>
    </source>
</evidence>
<dbReference type="RefSeq" id="WP_322879354.1">
    <property type="nucleotide sequence ID" value="NZ_JAVMIP010000022.1"/>
</dbReference>
<gene>
    <name evidence="2" type="ORF">RIF25_15170</name>
</gene>
<sequence>MISIKKINQDYAGADQPNATDFQKLVEQGYQSVINLRSVGENGFLENEADLVAEVGLEYRHLSLNSEIAEDRGIEAILAEVQKLPKPIVFHCGAGARGSALALIALGIQEGLSHDEIVQKAEELGISLEQPHLKLFLSHNFLTTSA</sequence>
<feature type="domain" description="Beta-lactamase hydrolase-like protein phosphatase-like" evidence="1">
    <location>
        <begin position="5"/>
        <end position="101"/>
    </location>
</feature>
<evidence type="ECO:0000259" key="1">
    <source>
        <dbReference type="Pfam" id="PF04273"/>
    </source>
</evidence>
<dbReference type="EMBL" id="JAVMIP010000022">
    <property type="protein sequence ID" value="MDS3862142.1"/>
    <property type="molecule type" value="Genomic_DNA"/>
</dbReference>
<dbReference type="Proteomes" id="UP001268256">
    <property type="component" value="Unassembled WGS sequence"/>
</dbReference>